<dbReference type="Proteomes" id="UP000012329">
    <property type="component" value="Unassembled WGS sequence"/>
</dbReference>
<gene>
    <name evidence="1" type="ORF">LEP1GSC029_2153</name>
</gene>
<protein>
    <recommendedName>
        <fullName evidence="3">Transposase domain protein</fullName>
    </recommendedName>
</protein>
<reference evidence="1 2" key="1">
    <citation type="submission" date="2013-02" db="EMBL/GenBank/DDBJ databases">
        <authorList>
            <person name="Harkins D.M."/>
            <person name="Durkin A.S."/>
            <person name="Brinkac L.M."/>
            <person name="Haft D.H."/>
            <person name="Selengut J.D."/>
            <person name="Sanka R."/>
            <person name="DePew J."/>
            <person name="Purushe J."/>
            <person name="Whelen A.C."/>
            <person name="Vinetz J.M."/>
            <person name="Sutton G.G."/>
            <person name="Nierman W.C."/>
            <person name="Fouts D.E."/>
        </authorList>
    </citation>
    <scope>NUCLEOTIDE SEQUENCE [LARGE SCALE GENOMIC DNA]</scope>
    <source>
        <strain evidence="1 2">2002000626</strain>
    </source>
</reference>
<organism evidence="1 2">
    <name type="scientific">Leptospira interrogans str. 2002000626</name>
    <dbReference type="NCBI Taxonomy" id="996803"/>
    <lineage>
        <taxon>Bacteria</taxon>
        <taxon>Pseudomonadati</taxon>
        <taxon>Spirochaetota</taxon>
        <taxon>Spirochaetia</taxon>
        <taxon>Leptospirales</taxon>
        <taxon>Leptospiraceae</taxon>
        <taxon>Leptospira</taxon>
    </lineage>
</organism>
<sequence length="67" mass="7964">MDAHKQTISIAYLTSNTKEIVKEQQIKHEKGQIKKFVNKLKSRLKIHECRPTDRHSEMKYIVVTKQE</sequence>
<evidence type="ECO:0000313" key="1">
    <source>
        <dbReference type="EMBL" id="EMY04059.1"/>
    </source>
</evidence>
<name>A0A829D571_LEPIR</name>
<proteinExistence type="predicted"/>
<dbReference type="EMBL" id="AFJL02000153">
    <property type="protein sequence ID" value="EMY04059.1"/>
    <property type="molecule type" value="Genomic_DNA"/>
</dbReference>
<accession>A0A829D571</accession>
<evidence type="ECO:0000313" key="2">
    <source>
        <dbReference type="Proteomes" id="UP000012329"/>
    </source>
</evidence>
<evidence type="ECO:0008006" key="3">
    <source>
        <dbReference type="Google" id="ProtNLM"/>
    </source>
</evidence>
<dbReference type="AlphaFoldDB" id="A0A829D571"/>
<comment type="caution">
    <text evidence="1">The sequence shown here is derived from an EMBL/GenBank/DDBJ whole genome shotgun (WGS) entry which is preliminary data.</text>
</comment>